<keyword evidence="1" id="KW-0732">Signal</keyword>
<evidence type="ECO:0000256" key="1">
    <source>
        <dbReference type="SAM" id="SignalP"/>
    </source>
</evidence>
<dbReference type="EMBL" id="GGFL01010792">
    <property type="protein sequence ID" value="MBW74970.1"/>
    <property type="molecule type" value="Transcribed_RNA"/>
</dbReference>
<accession>A0A2M4DBJ3</accession>
<proteinExistence type="predicted"/>
<feature type="signal peptide" evidence="1">
    <location>
        <begin position="1"/>
        <end position="25"/>
    </location>
</feature>
<protein>
    <submittedName>
        <fullName evidence="2">Putative secreted protein</fullName>
    </submittedName>
</protein>
<reference evidence="2" key="1">
    <citation type="submission" date="2018-01" db="EMBL/GenBank/DDBJ databases">
        <title>An insight into the sialome of Amazonian anophelines.</title>
        <authorList>
            <person name="Ribeiro J.M."/>
            <person name="Scarpassa V."/>
            <person name="Calvo E."/>
        </authorList>
    </citation>
    <scope>NUCLEOTIDE SEQUENCE</scope>
</reference>
<name>A0A2M4DBJ3_ANODA</name>
<dbReference type="AlphaFoldDB" id="A0A2M4DBJ3"/>
<sequence>MMLGAWWSSRLLKPLIICLLGSTSYKEIRISQPQTAPLHTHKKSRRTSIVRLMKDEYVEDLRLPLRSSSFYPSGQLESRKVSYLASSCTISAVQKEKRYYFTVSGYLPYSLCREGGIHHSASFSSTIHINKPCNRLQLLSLVLHLPSYLHHHALIIADHHLGGDHNTSSSSTTTTITTTSIHSMSYSGTNTFNLILNIIPYVIYRRGLH</sequence>
<organism evidence="2">
    <name type="scientific">Anopheles darlingi</name>
    <name type="common">Mosquito</name>
    <dbReference type="NCBI Taxonomy" id="43151"/>
    <lineage>
        <taxon>Eukaryota</taxon>
        <taxon>Metazoa</taxon>
        <taxon>Ecdysozoa</taxon>
        <taxon>Arthropoda</taxon>
        <taxon>Hexapoda</taxon>
        <taxon>Insecta</taxon>
        <taxon>Pterygota</taxon>
        <taxon>Neoptera</taxon>
        <taxon>Endopterygota</taxon>
        <taxon>Diptera</taxon>
        <taxon>Nematocera</taxon>
        <taxon>Culicoidea</taxon>
        <taxon>Culicidae</taxon>
        <taxon>Anophelinae</taxon>
        <taxon>Anopheles</taxon>
    </lineage>
</organism>
<evidence type="ECO:0000313" key="2">
    <source>
        <dbReference type="EMBL" id="MBW74970.1"/>
    </source>
</evidence>
<feature type="chain" id="PRO_5014669638" evidence="1">
    <location>
        <begin position="26"/>
        <end position="209"/>
    </location>
</feature>